<protein>
    <submittedName>
        <fullName evidence="3">HhdA</fullName>
    </submittedName>
</protein>
<dbReference type="EMBL" id="U32175">
    <property type="protein sequence ID" value="AAC43538.1"/>
    <property type="molecule type" value="Genomic_DNA"/>
</dbReference>
<dbReference type="GO" id="GO:0003824">
    <property type="term" value="F:catalytic activity"/>
    <property type="evidence" value="ECO:0007669"/>
    <property type="project" value="UniProtKB-ARBA"/>
</dbReference>
<dbReference type="InterPro" id="IPR025157">
    <property type="entry name" value="Hemagglutinin_rpt"/>
</dbReference>
<evidence type="ECO:0000259" key="2">
    <source>
        <dbReference type="SMART" id="SM00912"/>
    </source>
</evidence>
<dbReference type="Pfam" id="PF05860">
    <property type="entry name" value="TPS"/>
    <property type="match status" value="1"/>
</dbReference>
<dbReference type="InterPro" id="IPR008638">
    <property type="entry name" value="FhaB/CdiA-like_TPS"/>
</dbReference>
<feature type="domain" description="Filamentous haemagglutinin FhaB/tRNA nuclease CdiA-like TPS" evidence="2">
    <location>
        <begin position="41"/>
        <end position="161"/>
    </location>
</feature>
<dbReference type="AlphaFoldDB" id="Q47955"/>
<dbReference type="Pfam" id="PF13332">
    <property type="entry name" value="Fil_haemagg_2"/>
    <property type="match status" value="3"/>
</dbReference>
<keyword evidence="1" id="KW-0732">Signal</keyword>
<accession>Q47955</accession>
<name>Q47955_HAEDC</name>
<gene>
    <name evidence="3" type="primary">hhdA</name>
</gene>
<dbReference type="InterPro" id="IPR011050">
    <property type="entry name" value="Pectin_lyase_fold/virulence"/>
</dbReference>
<feature type="signal peptide" evidence="1">
    <location>
        <begin position="1"/>
        <end position="24"/>
    </location>
</feature>
<dbReference type="SUPFAM" id="SSF51126">
    <property type="entry name" value="Pectin lyase-like"/>
    <property type="match status" value="1"/>
</dbReference>
<feature type="chain" id="PRO_5004233238" evidence="1">
    <location>
        <begin position="25"/>
        <end position="1175"/>
    </location>
</feature>
<dbReference type="SMART" id="SM00912">
    <property type="entry name" value="Haemagg_act"/>
    <property type="match status" value="1"/>
</dbReference>
<evidence type="ECO:0000313" key="3">
    <source>
        <dbReference type="EMBL" id="AAC43538.1"/>
    </source>
</evidence>
<organism evidence="3">
    <name type="scientific">Haemophilus ducreyi</name>
    <dbReference type="NCBI Taxonomy" id="730"/>
    <lineage>
        <taxon>Bacteria</taxon>
        <taxon>Pseudomonadati</taxon>
        <taxon>Pseudomonadota</taxon>
        <taxon>Gammaproteobacteria</taxon>
        <taxon>Pasteurellales</taxon>
        <taxon>Pasteurellaceae</taxon>
        <taxon>Haemophilus</taxon>
    </lineage>
</organism>
<proteinExistence type="predicted"/>
<evidence type="ECO:0000256" key="1">
    <source>
        <dbReference type="SAM" id="SignalP"/>
    </source>
</evidence>
<reference evidence="3" key="1">
    <citation type="journal article" date="1995" name="Mol. Microbiol.">
        <title>Cloning and characterization of the genes encoding the hemolysin of Haemophilus ducreyi.</title>
        <authorList>
            <person name="Palmer K.P."/>
            <person name="Munson R.S. Jr."/>
        </authorList>
    </citation>
    <scope>NUCLEOTIDE SEQUENCE</scope>
    <source>
        <strain evidence="3">35000</strain>
    </source>
</reference>
<dbReference type="Gene3D" id="2.160.20.10">
    <property type="entry name" value="Single-stranded right-handed beta-helix, Pectin lyase-like"/>
    <property type="match status" value="1"/>
</dbReference>
<dbReference type="InterPro" id="IPR012334">
    <property type="entry name" value="Pectin_lyas_fold"/>
</dbReference>
<sequence length="1175" mass="125293">MKKWKPSKIFIVLSIYYNTQFSFADIVSSDSSNTNVYKKDKNNIEIINIAAPSASGLSYNQYSKYNVDVSGVVLNNAQTDIHTQLAGNISANPHLTQASANIILNEVVSKDPSKLLGKQEIAGKIADYILVNPNGMSCDGCGFINISNASLVVGNPNITDGVLKGYRIDGSHNISTTKDISAEKTNLNLIAPVVNIKGNIKGKDYVNIITGHNEINVNNDQLSISVLPNKGKVLDGKIAGSIQANRIRIHSTDNRATLDIETGQLKGTNSVYIGAGNLKVHGHIDTKNNNKNKNKYVLKSTSQEYQASMITGDDINLNITNQLTINAANLTGKNIVLKAAKSQFGTEKTLNKHYEKNNRSSGSWYHNNETSKEEEINYVTSIKGDNVGIVADQGAIDGQSLKITAQNTTLYGKQGVTLRGTQNINRNEKVEKFKNETSNLTTGKKFNKNQQSQYIASELDIKGNLKIGGGDIKLSGVKVRTGGDFLVKNTGSTTVNAENILNSNNIDNYENYWGGIGGSNTVKKNESITLQQGADLVINGKTYIDSEKGVKISGSRLVSGKEALVRAHKGRLVIDDVKNEITSLNVIRKGTVLDITKASAKDFKQNSVSRGSTVKSESNLKLVSDAGDIEVAGSLVKSLGDLIVKTDDKSNLYVKGGQNIMERESEKSGLTTKGNLDTSLGIDTVKNIAVSVTGEVLPDLMQGKIDNLQEKVLDGIKKAVSDESVSAHTDLISYSEENKSEKAVTHSASRLEGNNVRLEAGNVELANSKVIASNDADIKANTLKTTAEYDVMKSTESQLSVSLSDTVTAKLTGVTNQVAWGIQYSDINKTQSIAQTSSIQAGHDVNLNTQHSTHVGSNINAGHNVNETAKSIEHLAAKNESIEKKTHGGVSLALDVGLHAENGISTKLGIQAGGGDSERQVTTNQVTQITARNNINSQSEKLIDQGTQYRANGDITLNSEEHKLSAVEDKVTTSGVNAGINVGVSVSTADFAKYDVGANINGSYGQESTSSTKVQGAEIKGANVNINTTQLESQATDITAVRDLKVKADSAKFTQATDTQHANGIKVSVEVGGEVSVIPPSAITPKSLTAGLGIDGHGSEVNQAVTGHLKGDNVSIETKNAFLQGTTIDAKNKSLSGTVITEQAHSSSHAISGNFKANFDSQPPKLSVDAKMAIR</sequence>
<dbReference type="PIR" id="S70843">
    <property type="entry name" value="S70843"/>
</dbReference>
<dbReference type="NCBIfam" id="TIGR01901">
    <property type="entry name" value="adhes_NPXG"/>
    <property type="match status" value="1"/>
</dbReference>